<proteinExistence type="predicted"/>
<keyword evidence="1" id="KW-0812">Transmembrane</keyword>
<dbReference type="RefSeq" id="WP_277620028.1">
    <property type="nucleotide sequence ID" value="NZ_JACJIQ010000001.1"/>
</dbReference>
<feature type="transmembrane region" description="Helical" evidence="1">
    <location>
        <begin position="17"/>
        <end position="36"/>
    </location>
</feature>
<dbReference type="AlphaFoldDB" id="A0A839GL81"/>
<sequence length="41" mass="4765">MKKGDIDPPPFFKTWTGMYWLVLGVLAGLIVLFYLITEAYR</sequence>
<evidence type="ECO:0000313" key="3">
    <source>
        <dbReference type="Proteomes" id="UP000563094"/>
    </source>
</evidence>
<organism evidence="2 3">
    <name type="scientific">Rufibacter quisquiliarum</name>
    <dbReference type="NCBI Taxonomy" id="1549639"/>
    <lineage>
        <taxon>Bacteria</taxon>
        <taxon>Pseudomonadati</taxon>
        <taxon>Bacteroidota</taxon>
        <taxon>Cytophagia</taxon>
        <taxon>Cytophagales</taxon>
        <taxon>Hymenobacteraceae</taxon>
        <taxon>Rufibacter</taxon>
    </lineage>
</organism>
<keyword evidence="3" id="KW-1185">Reference proteome</keyword>
<comment type="caution">
    <text evidence="2">The sequence shown here is derived from an EMBL/GenBank/DDBJ whole genome shotgun (WGS) entry which is preliminary data.</text>
</comment>
<evidence type="ECO:0000313" key="2">
    <source>
        <dbReference type="EMBL" id="MBA9075746.1"/>
    </source>
</evidence>
<evidence type="ECO:0000256" key="1">
    <source>
        <dbReference type="SAM" id="Phobius"/>
    </source>
</evidence>
<accession>A0A839GL81</accession>
<reference evidence="2 3" key="1">
    <citation type="submission" date="2020-08" db="EMBL/GenBank/DDBJ databases">
        <title>Genomic Encyclopedia of Type Strains, Phase IV (KMG-IV): sequencing the most valuable type-strain genomes for metagenomic binning, comparative biology and taxonomic classification.</title>
        <authorList>
            <person name="Goeker M."/>
        </authorList>
    </citation>
    <scope>NUCLEOTIDE SEQUENCE [LARGE SCALE GENOMIC DNA]</scope>
    <source>
        <strain evidence="2 3">DSM 29854</strain>
    </source>
</reference>
<name>A0A839GL81_9BACT</name>
<dbReference type="EMBL" id="JACJIQ010000001">
    <property type="protein sequence ID" value="MBA9075746.1"/>
    <property type="molecule type" value="Genomic_DNA"/>
</dbReference>
<dbReference type="Proteomes" id="UP000563094">
    <property type="component" value="Unassembled WGS sequence"/>
</dbReference>
<gene>
    <name evidence="2" type="ORF">FHS90_000443</name>
</gene>
<protein>
    <submittedName>
        <fullName evidence="2">Uncharacterized protein</fullName>
    </submittedName>
</protein>
<keyword evidence="1" id="KW-0472">Membrane</keyword>
<keyword evidence="1" id="KW-1133">Transmembrane helix</keyword>